<name>A0A4Y8KZ76_9BACT</name>
<dbReference type="EMBL" id="SOML01000012">
    <property type="protein sequence ID" value="TFD93809.1"/>
    <property type="molecule type" value="Genomic_DNA"/>
</dbReference>
<dbReference type="InterPro" id="IPR000620">
    <property type="entry name" value="EamA_dom"/>
</dbReference>
<keyword evidence="1" id="KW-1133">Transmembrane helix</keyword>
<evidence type="ECO:0000256" key="1">
    <source>
        <dbReference type="SAM" id="Phobius"/>
    </source>
</evidence>
<dbReference type="STRING" id="1121485.GCA_000426485_01956"/>
<feature type="transmembrane region" description="Helical" evidence="1">
    <location>
        <begin position="242"/>
        <end position="262"/>
    </location>
</feature>
<feature type="transmembrane region" description="Helical" evidence="1">
    <location>
        <begin position="181"/>
        <end position="200"/>
    </location>
</feature>
<dbReference type="GO" id="GO:0016020">
    <property type="term" value="C:membrane"/>
    <property type="evidence" value="ECO:0007669"/>
    <property type="project" value="InterPro"/>
</dbReference>
<evidence type="ECO:0000313" key="4">
    <source>
        <dbReference type="Proteomes" id="UP000297861"/>
    </source>
</evidence>
<keyword evidence="4" id="KW-1185">Reference proteome</keyword>
<feature type="transmembrane region" description="Helical" evidence="1">
    <location>
        <begin position="7"/>
        <end position="27"/>
    </location>
</feature>
<evidence type="ECO:0000313" key="3">
    <source>
        <dbReference type="EMBL" id="TFD93809.1"/>
    </source>
</evidence>
<feature type="transmembrane region" description="Helical" evidence="1">
    <location>
        <begin position="68"/>
        <end position="89"/>
    </location>
</feature>
<dbReference type="Gene3D" id="1.10.3730.20">
    <property type="match status" value="2"/>
</dbReference>
<dbReference type="AlphaFoldDB" id="A0A4Y8KZ76"/>
<feature type="transmembrane region" description="Helical" evidence="1">
    <location>
        <begin position="268"/>
        <end position="288"/>
    </location>
</feature>
<protein>
    <submittedName>
        <fullName evidence="3">EamA family transporter</fullName>
    </submittedName>
</protein>
<dbReference type="Proteomes" id="UP000297861">
    <property type="component" value="Unassembled WGS sequence"/>
</dbReference>
<dbReference type="InterPro" id="IPR037185">
    <property type="entry name" value="EmrE-like"/>
</dbReference>
<gene>
    <name evidence="3" type="ORF">E2605_16380</name>
</gene>
<dbReference type="PANTHER" id="PTHR22911:SF137">
    <property type="entry name" value="SOLUTE CARRIER FAMILY 35 MEMBER G2-RELATED"/>
    <property type="match status" value="1"/>
</dbReference>
<keyword evidence="1" id="KW-0812">Transmembrane</keyword>
<sequence>MNNAKGIIFALISSGTFGLIPMFSLPLMNDEGIGLPTILFYRFLLSTVMMGVICLLKKESLKISLRQISTIFGLGILYAATALCLIYAYKYIPSGVATTIHFIYPISVSLIMVLFFKEKKSIILMLAAILSLLGVAMMCWTNEGEAINPIGVAIASITILTYAFYIVGINKSSVSLMNAEALTFYILLSGAIIFIVFATVTTGIEPISGASAWGHLVLLAFLPTVLSDLTLILAIKYAGSTITSILGSMEPLVAVFIGVVYFHEYFAISSFFGLLLIILSVILVILFGNRRKQAKVSE</sequence>
<accession>A0A4Y8KZ76</accession>
<evidence type="ECO:0000259" key="2">
    <source>
        <dbReference type="Pfam" id="PF00892"/>
    </source>
</evidence>
<dbReference type="Pfam" id="PF00892">
    <property type="entry name" value="EamA"/>
    <property type="match status" value="2"/>
</dbReference>
<dbReference type="PANTHER" id="PTHR22911">
    <property type="entry name" value="ACYL-MALONYL CONDENSING ENZYME-RELATED"/>
    <property type="match status" value="1"/>
</dbReference>
<feature type="transmembrane region" description="Helical" evidence="1">
    <location>
        <begin position="122"/>
        <end position="140"/>
    </location>
</feature>
<feature type="transmembrane region" description="Helical" evidence="1">
    <location>
        <begin position="212"/>
        <end position="235"/>
    </location>
</feature>
<feature type="transmembrane region" description="Helical" evidence="1">
    <location>
        <begin position="146"/>
        <end position="169"/>
    </location>
</feature>
<reference evidence="3 4" key="1">
    <citation type="submission" date="2019-03" db="EMBL/GenBank/DDBJ databases">
        <title>San Antonio Military Medical Center submission to MRSN (WRAIR), pending publication.</title>
        <authorList>
            <person name="Blyth D.M."/>
            <person name="Mccarthy S.L."/>
            <person name="Schall S.E."/>
            <person name="Stam J.A."/>
            <person name="Ong A.C."/>
            <person name="Mcgann P.T."/>
        </authorList>
    </citation>
    <scope>NUCLEOTIDE SEQUENCE [LARGE SCALE GENOMIC DNA]</scope>
    <source>
        <strain evidence="3 4">MRSN571793</strain>
    </source>
</reference>
<feature type="transmembrane region" description="Helical" evidence="1">
    <location>
        <begin position="95"/>
        <end position="115"/>
    </location>
</feature>
<feature type="domain" description="EamA" evidence="2">
    <location>
        <begin position="5"/>
        <end position="138"/>
    </location>
</feature>
<feature type="transmembrane region" description="Helical" evidence="1">
    <location>
        <begin position="39"/>
        <end position="56"/>
    </location>
</feature>
<feature type="domain" description="EamA" evidence="2">
    <location>
        <begin position="150"/>
        <end position="285"/>
    </location>
</feature>
<dbReference type="OrthoDB" id="9806740at2"/>
<keyword evidence="1" id="KW-0472">Membrane</keyword>
<proteinExistence type="predicted"/>
<organism evidence="3 4">
    <name type="scientific">Dysgonomonas capnocytophagoides</name>
    <dbReference type="NCBI Taxonomy" id="45254"/>
    <lineage>
        <taxon>Bacteria</taxon>
        <taxon>Pseudomonadati</taxon>
        <taxon>Bacteroidota</taxon>
        <taxon>Bacteroidia</taxon>
        <taxon>Bacteroidales</taxon>
        <taxon>Dysgonomonadaceae</taxon>
        <taxon>Dysgonomonas</taxon>
    </lineage>
</organism>
<dbReference type="RefSeq" id="WP_026625909.1">
    <property type="nucleotide sequence ID" value="NZ_JAWZLG010000062.1"/>
</dbReference>
<comment type="caution">
    <text evidence="3">The sequence shown here is derived from an EMBL/GenBank/DDBJ whole genome shotgun (WGS) entry which is preliminary data.</text>
</comment>
<dbReference type="SUPFAM" id="SSF103481">
    <property type="entry name" value="Multidrug resistance efflux transporter EmrE"/>
    <property type="match status" value="2"/>
</dbReference>